<dbReference type="GO" id="GO:0005829">
    <property type="term" value="C:cytosol"/>
    <property type="evidence" value="ECO:0007669"/>
    <property type="project" value="TreeGrafter"/>
</dbReference>
<dbReference type="Gene3D" id="2.40.50.250">
    <property type="entry name" value="bipa protein"/>
    <property type="match status" value="1"/>
</dbReference>
<reference evidence="4 5" key="1">
    <citation type="submission" date="2017-09" db="EMBL/GenBank/DDBJ databases">
        <title>Depth-based differentiation of microbial function through sediment-hosted aquifers and enrichment of novel symbionts in the deep terrestrial subsurface.</title>
        <authorList>
            <person name="Probst A.J."/>
            <person name="Ladd B."/>
            <person name="Jarett J.K."/>
            <person name="Geller-Mcgrath D.E."/>
            <person name="Sieber C.M."/>
            <person name="Emerson J.B."/>
            <person name="Anantharaman K."/>
            <person name="Thomas B.C."/>
            <person name="Malmstrom R."/>
            <person name="Stieglmeier M."/>
            <person name="Klingl A."/>
            <person name="Woyke T."/>
            <person name="Ryan C.M."/>
            <person name="Banfield J.F."/>
        </authorList>
    </citation>
    <scope>NUCLEOTIDE SEQUENCE [LARGE SCALE GENOMIC DNA]</scope>
    <source>
        <strain evidence="4">CG11_big_fil_rev_8_21_14_0_20_37_16</strain>
    </source>
</reference>
<dbReference type="InterPro" id="IPR000795">
    <property type="entry name" value="T_Tr_GTP-bd_dom"/>
</dbReference>
<keyword evidence="1" id="KW-0547">Nucleotide-binding</keyword>
<dbReference type="CDD" id="cd03691">
    <property type="entry name" value="BipA_TypA_II"/>
    <property type="match status" value="1"/>
</dbReference>
<dbReference type="AlphaFoldDB" id="A0A2H0KJ90"/>
<dbReference type="GO" id="GO:0005525">
    <property type="term" value="F:GTP binding"/>
    <property type="evidence" value="ECO:0007669"/>
    <property type="project" value="UniProtKB-KW"/>
</dbReference>
<dbReference type="Gene3D" id="3.40.50.300">
    <property type="entry name" value="P-loop containing nucleotide triphosphate hydrolases"/>
    <property type="match status" value="1"/>
</dbReference>
<accession>A0A2H0KJ90</accession>
<dbReference type="PANTHER" id="PTHR42908:SF8">
    <property type="entry name" value="TR-TYPE G DOMAIN-CONTAINING PROTEIN"/>
    <property type="match status" value="1"/>
</dbReference>
<dbReference type="SUPFAM" id="SSF52540">
    <property type="entry name" value="P-loop containing nucleoside triphosphate hydrolases"/>
    <property type="match status" value="1"/>
</dbReference>
<gene>
    <name evidence="4" type="primary">typA</name>
    <name evidence="4" type="ORF">COV87_04000</name>
</gene>
<keyword evidence="1" id="KW-0342">GTP-binding</keyword>
<dbReference type="Pfam" id="PF00679">
    <property type="entry name" value="EFG_C"/>
    <property type="match status" value="1"/>
</dbReference>
<dbReference type="CDD" id="cd03710">
    <property type="entry name" value="BipA_TypA_C"/>
    <property type="match status" value="1"/>
</dbReference>
<dbReference type="PROSITE" id="PS00301">
    <property type="entry name" value="G_TR_1"/>
    <property type="match status" value="1"/>
</dbReference>
<dbReference type="CDD" id="cd01891">
    <property type="entry name" value="TypA_BipA"/>
    <property type="match status" value="1"/>
</dbReference>
<proteinExistence type="predicted"/>
<organism evidence="4 5">
    <name type="scientific">Candidatus Roizmanbacteria bacterium CG11_big_fil_rev_8_21_14_0_20_37_16</name>
    <dbReference type="NCBI Taxonomy" id="1974857"/>
    <lineage>
        <taxon>Bacteria</taxon>
        <taxon>Candidatus Roizmaniibacteriota</taxon>
    </lineage>
</organism>
<dbReference type="InterPro" id="IPR048876">
    <property type="entry name" value="BipA_C"/>
</dbReference>
<evidence type="ECO:0000256" key="2">
    <source>
        <dbReference type="ARBA" id="ARBA00035722"/>
    </source>
</evidence>
<dbReference type="SUPFAM" id="SSF54980">
    <property type="entry name" value="EF-G C-terminal domain-like"/>
    <property type="match status" value="2"/>
</dbReference>
<dbReference type="InterPro" id="IPR031157">
    <property type="entry name" value="G_TR_CS"/>
</dbReference>
<dbReference type="FunFam" id="3.30.70.240:FF:000002">
    <property type="entry name" value="GTP-binding protein TypA"/>
    <property type="match status" value="1"/>
</dbReference>
<dbReference type="InterPro" id="IPR009000">
    <property type="entry name" value="Transl_B-barrel_sf"/>
</dbReference>
<dbReference type="InterPro" id="IPR035651">
    <property type="entry name" value="BipA_V"/>
</dbReference>
<dbReference type="Gene3D" id="3.30.70.240">
    <property type="match status" value="1"/>
</dbReference>
<dbReference type="Pfam" id="PF00009">
    <property type="entry name" value="GTP_EFTU"/>
    <property type="match status" value="1"/>
</dbReference>
<evidence type="ECO:0000256" key="1">
    <source>
        <dbReference type="ARBA" id="ARBA00023134"/>
    </source>
</evidence>
<dbReference type="InterPro" id="IPR027417">
    <property type="entry name" value="P-loop_NTPase"/>
</dbReference>
<dbReference type="Gene3D" id="3.30.70.870">
    <property type="entry name" value="Elongation Factor G (Translational Gtpase), domain 3"/>
    <property type="match status" value="1"/>
</dbReference>
<dbReference type="Gene3D" id="2.40.30.10">
    <property type="entry name" value="Translation factors"/>
    <property type="match status" value="1"/>
</dbReference>
<dbReference type="InterPro" id="IPR006298">
    <property type="entry name" value="BipA"/>
</dbReference>
<evidence type="ECO:0000259" key="3">
    <source>
        <dbReference type="PROSITE" id="PS51722"/>
    </source>
</evidence>
<dbReference type="PROSITE" id="PS51722">
    <property type="entry name" value="G_TR_2"/>
    <property type="match status" value="1"/>
</dbReference>
<dbReference type="InterPro" id="IPR042116">
    <property type="entry name" value="TypA/BipA_C"/>
</dbReference>
<dbReference type="SUPFAM" id="SSF50447">
    <property type="entry name" value="Translation proteins"/>
    <property type="match status" value="1"/>
</dbReference>
<dbReference type="NCBIfam" id="TIGR00231">
    <property type="entry name" value="small_GTP"/>
    <property type="match status" value="1"/>
</dbReference>
<dbReference type="InterPro" id="IPR005225">
    <property type="entry name" value="Small_GTP-bd"/>
</dbReference>
<dbReference type="InterPro" id="IPR047042">
    <property type="entry name" value="BipA_II"/>
</dbReference>
<dbReference type="NCBIfam" id="TIGR01394">
    <property type="entry name" value="TypA_BipA"/>
    <property type="match status" value="1"/>
</dbReference>
<dbReference type="Pfam" id="PF21018">
    <property type="entry name" value="BipA_C"/>
    <property type="match status" value="1"/>
</dbReference>
<dbReference type="GO" id="GO:1990904">
    <property type="term" value="C:ribonucleoprotein complex"/>
    <property type="evidence" value="ECO:0007669"/>
    <property type="project" value="TreeGrafter"/>
</dbReference>
<dbReference type="InterPro" id="IPR000640">
    <property type="entry name" value="EFG_V-like"/>
</dbReference>
<dbReference type="GO" id="GO:0003924">
    <property type="term" value="F:GTPase activity"/>
    <property type="evidence" value="ECO:0007669"/>
    <property type="project" value="InterPro"/>
</dbReference>
<dbReference type="EMBL" id="PCVK01000115">
    <property type="protein sequence ID" value="PIQ71340.1"/>
    <property type="molecule type" value="Genomic_DNA"/>
</dbReference>
<feature type="domain" description="Tr-type G" evidence="3">
    <location>
        <begin position="8"/>
        <end position="213"/>
    </location>
</feature>
<protein>
    <recommendedName>
        <fullName evidence="2">50S ribosomal subunit assembly factor BipA</fullName>
    </recommendedName>
</protein>
<comment type="caution">
    <text evidence="4">The sequence shown here is derived from an EMBL/GenBank/DDBJ whole genome shotgun (WGS) entry which is preliminary data.</text>
</comment>
<dbReference type="InterPro" id="IPR035647">
    <property type="entry name" value="EFG_III/V"/>
</dbReference>
<dbReference type="Pfam" id="PF03144">
    <property type="entry name" value="GTP_EFTU_D2"/>
    <property type="match status" value="1"/>
</dbReference>
<sequence length="628" mass="69511">MVCLNMPMEIRNIVIIAHVDHGKTTLVDALLKQTHSFRDNQKEMSQELIMDSNDLERERGITILAKNTSVFYKDTKINIIDTPGHADFGGEVERTITMASGAILLVDAAEGPLPQTKFVLKKALEAGLKIVLVINKIDKRDARPVEIIAEIETLFLDLAQDDSSLEFTTLFAVGRDGKAFYELPEKYSAEDPGDLTPLFDTILKEFPNVAINEDKPLQMQISTLDYDNYVGKLCIGKITQGTLKKDQNIAVVGENDKVLGTNRVAKLFTTSGLDRVEVDQAVAGDIATIAGIPILTIGQTVCDPAFPQSMPHITVEDPTIKISVGPNTSPFGGKEGKFSTSRQLRERLYKEVETNLGLRVQDDTEGVGFIVSGRGELHLAVLLEEMRRGGYEMEVSKPQVIYKTINGEVCEPFEEVTIEVEEQYFGVISEEMGKRKATMLDMKKEGGNQNRIVYRIASQNLLGIRNSLLTKTRGTAILHSFFLGYFPKGLRMDDTRNGSLVSVKGGEAANYAIGKVQARGTLFVGHGDVVYEGMVVGAANKMDDIEVNVSKEKQLTNNRSAGEGVSVGVTPPTRLTLEQSLDFINDDELLEITPISLRIRKRVLTSTLRKVNDRRMRQIRESQQQKQG</sequence>
<dbReference type="PRINTS" id="PR00315">
    <property type="entry name" value="ELONGATNFCT"/>
</dbReference>
<dbReference type="InterPro" id="IPR004161">
    <property type="entry name" value="EFTu-like_2"/>
</dbReference>
<dbReference type="PANTHER" id="PTHR42908">
    <property type="entry name" value="TRANSLATION ELONGATION FACTOR-RELATED"/>
    <property type="match status" value="1"/>
</dbReference>
<dbReference type="Proteomes" id="UP000229497">
    <property type="component" value="Unassembled WGS sequence"/>
</dbReference>
<evidence type="ECO:0000313" key="5">
    <source>
        <dbReference type="Proteomes" id="UP000229497"/>
    </source>
</evidence>
<evidence type="ECO:0000313" key="4">
    <source>
        <dbReference type="EMBL" id="PIQ71340.1"/>
    </source>
</evidence>
<dbReference type="InterPro" id="IPR047041">
    <property type="entry name" value="BipA_GTP-bd_dom"/>
</dbReference>
<name>A0A2H0KJ90_9BACT</name>